<keyword evidence="3" id="KW-1185">Reference proteome</keyword>
<organism evidence="2 3">
    <name type="scientific">Streptomyces hyaluromycini</name>
    <dbReference type="NCBI Taxonomy" id="1377993"/>
    <lineage>
        <taxon>Bacteria</taxon>
        <taxon>Bacillati</taxon>
        <taxon>Actinomycetota</taxon>
        <taxon>Actinomycetes</taxon>
        <taxon>Kitasatosporales</taxon>
        <taxon>Streptomycetaceae</taxon>
        <taxon>Streptomyces</taxon>
    </lineage>
</organism>
<reference evidence="2 3" key="1">
    <citation type="submission" date="2024-06" db="EMBL/GenBank/DDBJ databases">
        <title>The Natural Products Discovery Center: Release of the First 8490 Sequenced Strains for Exploring Actinobacteria Biosynthetic Diversity.</title>
        <authorList>
            <person name="Kalkreuter E."/>
            <person name="Kautsar S.A."/>
            <person name="Yang D."/>
            <person name="Bader C.D."/>
            <person name="Teijaro C.N."/>
            <person name="Fluegel L."/>
            <person name="Davis C.M."/>
            <person name="Simpson J.R."/>
            <person name="Lauterbach L."/>
            <person name="Steele A.D."/>
            <person name="Gui C."/>
            <person name="Meng S."/>
            <person name="Li G."/>
            <person name="Viehrig K."/>
            <person name="Ye F."/>
            <person name="Su P."/>
            <person name="Kiefer A.F."/>
            <person name="Nichols A."/>
            <person name="Cepeda A.J."/>
            <person name="Yan W."/>
            <person name="Fan B."/>
            <person name="Jiang Y."/>
            <person name="Adhikari A."/>
            <person name="Zheng C.-J."/>
            <person name="Schuster L."/>
            <person name="Cowan T.M."/>
            <person name="Smanski M.J."/>
            <person name="Chevrette M.G."/>
            <person name="De Carvalho L.P.S."/>
            <person name="Shen B."/>
        </authorList>
    </citation>
    <scope>NUCLEOTIDE SEQUENCE [LARGE SCALE GENOMIC DNA]</scope>
    <source>
        <strain evidence="2 3">NPDC000234</strain>
    </source>
</reference>
<feature type="region of interest" description="Disordered" evidence="1">
    <location>
        <begin position="1"/>
        <end position="41"/>
    </location>
</feature>
<name>A0ABV1X4F0_9ACTN</name>
<dbReference type="Proteomes" id="UP001474181">
    <property type="component" value="Unassembled WGS sequence"/>
</dbReference>
<proteinExistence type="predicted"/>
<gene>
    <name evidence="2" type="ORF">ABT404_31170</name>
</gene>
<comment type="caution">
    <text evidence="2">The sequence shown here is derived from an EMBL/GenBank/DDBJ whole genome shotgun (WGS) entry which is preliminary data.</text>
</comment>
<accession>A0ABV1X4F0</accession>
<sequence>MNTAIADGFGASPTHLTQRDDDPPVRRHGRPSAGAALATGA</sequence>
<evidence type="ECO:0000256" key="1">
    <source>
        <dbReference type="SAM" id="MobiDB-lite"/>
    </source>
</evidence>
<dbReference type="RefSeq" id="WP_350785560.1">
    <property type="nucleotide sequence ID" value="NZ_JBEPEK010000282.1"/>
</dbReference>
<evidence type="ECO:0000313" key="3">
    <source>
        <dbReference type="Proteomes" id="UP001474181"/>
    </source>
</evidence>
<dbReference type="EMBL" id="JBEPEK010000282">
    <property type="protein sequence ID" value="MER7183883.1"/>
    <property type="molecule type" value="Genomic_DNA"/>
</dbReference>
<protein>
    <submittedName>
        <fullName evidence="2">Uncharacterized protein</fullName>
    </submittedName>
</protein>
<evidence type="ECO:0000313" key="2">
    <source>
        <dbReference type="EMBL" id="MER7183883.1"/>
    </source>
</evidence>